<keyword evidence="1" id="KW-0812">Transmembrane</keyword>
<protein>
    <submittedName>
        <fullName evidence="2">Uncharacterized protein</fullName>
    </submittedName>
</protein>
<dbReference type="Proteomes" id="UP001139031">
    <property type="component" value="Unassembled WGS sequence"/>
</dbReference>
<evidence type="ECO:0000313" key="2">
    <source>
        <dbReference type="EMBL" id="MBZ5709273.1"/>
    </source>
</evidence>
<comment type="caution">
    <text evidence="2">The sequence shown here is derived from an EMBL/GenBank/DDBJ whole genome shotgun (WGS) entry which is preliminary data.</text>
</comment>
<reference evidence="2" key="1">
    <citation type="submission" date="2021-08" db="EMBL/GenBank/DDBJ databases">
        <authorList>
            <person name="Stevens D.C."/>
        </authorList>
    </citation>
    <scope>NUCLEOTIDE SEQUENCE</scope>
    <source>
        <strain evidence="2">DSM 53165</strain>
    </source>
</reference>
<keyword evidence="3" id="KW-1185">Reference proteome</keyword>
<name>A0ABS7TM14_9BACT</name>
<keyword evidence="1" id="KW-0472">Membrane</keyword>
<sequence>MATIEELEREVTTLKLSLVRCTQAVAQVRASNAQTTLVGMGISGVFFGLAGYLLGSRNGMHRAREMMK</sequence>
<evidence type="ECO:0000256" key="1">
    <source>
        <dbReference type="SAM" id="Phobius"/>
    </source>
</evidence>
<gene>
    <name evidence="2" type="ORF">K7C98_08365</name>
</gene>
<accession>A0ABS7TM14</accession>
<feature type="transmembrane region" description="Helical" evidence="1">
    <location>
        <begin position="37"/>
        <end position="55"/>
    </location>
</feature>
<evidence type="ECO:0000313" key="3">
    <source>
        <dbReference type="Proteomes" id="UP001139031"/>
    </source>
</evidence>
<proteinExistence type="predicted"/>
<dbReference type="RefSeq" id="WP_224191050.1">
    <property type="nucleotide sequence ID" value="NZ_JAIRAU010000005.1"/>
</dbReference>
<keyword evidence="1" id="KW-1133">Transmembrane helix</keyword>
<dbReference type="EMBL" id="JAIRAU010000005">
    <property type="protein sequence ID" value="MBZ5709273.1"/>
    <property type="molecule type" value="Genomic_DNA"/>
</dbReference>
<organism evidence="2 3">
    <name type="scientific">Nannocystis pusilla</name>
    <dbReference type="NCBI Taxonomy" id="889268"/>
    <lineage>
        <taxon>Bacteria</taxon>
        <taxon>Pseudomonadati</taxon>
        <taxon>Myxococcota</taxon>
        <taxon>Polyangia</taxon>
        <taxon>Nannocystales</taxon>
        <taxon>Nannocystaceae</taxon>
        <taxon>Nannocystis</taxon>
    </lineage>
</organism>